<dbReference type="SMART" id="SM00456">
    <property type="entry name" value="WW"/>
    <property type="match status" value="1"/>
</dbReference>
<feature type="domain" description="WW" evidence="6">
    <location>
        <begin position="9"/>
        <end position="43"/>
    </location>
</feature>
<evidence type="ECO:0000256" key="2">
    <source>
        <dbReference type="ARBA" id="ARBA00004496"/>
    </source>
</evidence>
<comment type="caution">
    <text evidence="7">The sequence shown here is derived from an EMBL/GenBank/DDBJ whole genome shotgun (WGS) entry which is preliminary data.</text>
</comment>
<dbReference type="PANTHER" id="PTHR17616">
    <property type="entry name" value="YES-ASSOCIATED PROTEIN YAP1 FAMILY MEMBER"/>
    <property type="match status" value="1"/>
</dbReference>
<dbReference type="Proteomes" id="UP000324222">
    <property type="component" value="Unassembled WGS sequence"/>
</dbReference>
<dbReference type="CDD" id="cd00201">
    <property type="entry name" value="WW"/>
    <property type="match status" value="1"/>
</dbReference>
<dbReference type="SUPFAM" id="SSF51045">
    <property type="entry name" value="WW domain"/>
    <property type="match status" value="1"/>
</dbReference>
<dbReference type="InterPro" id="IPR036020">
    <property type="entry name" value="WW_dom_sf"/>
</dbReference>
<dbReference type="InterPro" id="IPR001202">
    <property type="entry name" value="WW_dom"/>
</dbReference>
<dbReference type="EMBL" id="VSRR010000007">
    <property type="protein sequence ID" value="MPC07758.1"/>
    <property type="molecule type" value="Genomic_DNA"/>
</dbReference>
<evidence type="ECO:0000313" key="7">
    <source>
        <dbReference type="EMBL" id="MPC07758.1"/>
    </source>
</evidence>
<dbReference type="GO" id="GO:0005737">
    <property type="term" value="C:cytoplasm"/>
    <property type="evidence" value="ECO:0007669"/>
    <property type="project" value="UniProtKB-SubCell"/>
</dbReference>
<dbReference type="InterPro" id="IPR051583">
    <property type="entry name" value="YAP1"/>
</dbReference>
<gene>
    <name evidence="7" type="primary">dwwA</name>
    <name evidence="7" type="ORF">E2C01_000324</name>
</gene>
<dbReference type="GO" id="GO:0045944">
    <property type="term" value="P:positive regulation of transcription by RNA polymerase II"/>
    <property type="evidence" value="ECO:0007669"/>
    <property type="project" value="TreeGrafter"/>
</dbReference>
<dbReference type="GO" id="GO:0035329">
    <property type="term" value="P:hippo signaling"/>
    <property type="evidence" value="ECO:0007669"/>
    <property type="project" value="TreeGrafter"/>
</dbReference>
<evidence type="ECO:0000256" key="4">
    <source>
        <dbReference type="ARBA" id="ARBA00023242"/>
    </source>
</evidence>
<sequence length="92" mass="10447">MAGRWDCFQGLPHGWEVRFDGRIGRYYFIDHLNKKTSWEDPRLKSAPPPPPHPESGHSEVKGHQESQSVSHHPVLTRMNATLCCTSKLLGDV</sequence>
<accession>A0A5B7CEU8</accession>
<evidence type="ECO:0000313" key="8">
    <source>
        <dbReference type="Proteomes" id="UP000324222"/>
    </source>
</evidence>
<evidence type="ECO:0000256" key="5">
    <source>
        <dbReference type="SAM" id="MobiDB-lite"/>
    </source>
</evidence>
<dbReference type="GO" id="GO:0005634">
    <property type="term" value="C:nucleus"/>
    <property type="evidence" value="ECO:0007669"/>
    <property type="project" value="UniProtKB-SubCell"/>
</dbReference>
<organism evidence="7 8">
    <name type="scientific">Portunus trituberculatus</name>
    <name type="common">Swimming crab</name>
    <name type="synonym">Neptunus trituberculatus</name>
    <dbReference type="NCBI Taxonomy" id="210409"/>
    <lineage>
        <taxon>Eukaryota</taxon>
        <taxon>Metazoa</taxon>
        <taxon>Ecdysozoa</taxon>
        <taxon>Arthropoda</taxon>
        <taxon>Crustacea</taxon>
        <taxon>Multicrustacea</taxon>
        <taxon>Malacostraca</taxon>
        <taxon>Eumalacostraca</taxon>
        <taxon>Eucarida</taxon>
        <taxon>Decapoda</taxon>
        <taxon>Pleocyemata</taxon>
        <taxon>Brachyura</taxon>
        <taxon>Eubrachyura</taxon>
        <taxon>Portunoidea</taxon>
        <taxon>Portunidae</taxon>
        <taxon>Portuninae</taxon>
        <taxon>Portunus</taxon>
    </lineage>
</organism>
<dbReference type="GO" id="GO:0003713">
    <property type="term" value="F:transcription coactivator activity"/>
    <property type="evidence" value="ECO:0007669"/>
    <property type="project" value="TreeGrafter"/>
</dbReference>
<dbReference type="Gene3D" id="2.20.70.10">
    <property type="match status" value="1"/>
</dbReference>
<evidence type="ECO:0000256" key="3">
    <source>
        <dbReference type="ARBA" id="ARBA00022490"/>
    </source>
</evidence>
<reference evidence="7 8" key="1">
    <citation type="submission" date="2019-05" db="EMBL/GenBank/DDBJ databases">
        <title>Another draft genome of Portunus trituberculatus and its Hox gene families provides insights of decapod evolution.</title>
        <authorList>
            <person name="Jeong J.-H."/>
            <person name="Song I."/>
            <person name="Kim S."/>
            <person name="Choi T."/>
            <person name="Kim D."/>
            <person name="Ryu S."/>
            <person name="Kim W."/>
        </authorList>
    </citation>
    <scope>NUCLEOTIDE SEQUENCE [LARGE SCALE GENOMIC DNA]</scope>
    <source>
        <tissue evidence="7">Muscle</tissue>
    </source>
</reference>
<dbReference type="PROSITE" id="PS50020">
    <property type="entry name" value="WW_DOMAIN_2"/>
    <property type="match status" value="1"/>
</dbReference>
<dbReference type="PANTHER" id="PTHR17616:SF8">
    <property type="entry name" value="TRANSCRIPTIONAL COACTIVATOR YORKIE"/>
    <property type="match status" value="1"/>
</dbReference>
<keyword evidence="8" id="KW-1185">Reference proteome</keyword>
<name>A0A5B7CEU8_PORTR</name>
<keyword evidence="4" id="KW-0539">Nucleus</keyword>
<feature type="region of interest" description="Disordered" evidence="5">
    <location>
        <begin position="38"/>
        <end position="73"/>
    </location>
</feature>
<evidence type="ECO:0000256" key="1">
    <source>
        <dbReference type="ARBA" id="ARBA00004123"/>
    </source>
</evidence>
<dbReference type="Pfam" id="PF00397">
    <property type="entry name" value="WW"/>
    <property type="match status" value="1"/>
</dbReference>
<feature type="compositionally biased region" description="Basic and acidic residues" evidence="5">
    <location>
        <begin position="54"/>
        <end position="64"/>
    </location>
</feature>
<protein>
    <submittedName>
        <fullName evidence="7">WW domain-containing protein A</fullName>
    </submittedName>
</protein>
<proteinExistence type="predicted"/>
<keyword evidence="3" id="KW-0963">Cytoplasm</keyword>
<dbReference type="PROSITE" id="PS01159">
    <property type="entry name" value="WW_DOMAIN_1"/>
    <property type="match status" value="1"/>
</dbReference>
<dbReference type="AlphaFoldDB" id="A0A5B7CEU8"/>
<comment type="subcellular location">
    <subcellularLocation>
        <location evidence="2">Cytoplasm</location>
    </subcellularLocation>
    <subcellularLocation>
        <location evidence="1">Nucleus</location>
    </subcellularLocation>
</comment>
<evidence type="ECO:0000259" key="6">
    <source>
        <dbReference type="PROSITE" id="PS50020"/>
    </source>
</evidence>
<dbReference type="OrthoDB" id="3045089at2759"/>